<evidence type="ECO:0000256" key="9">
    <source>
        <dbReference type="ARBA" id="ARBA00023146"/>
    </source>
</evidence>
<protein>
    <recommendedName>
        <fullName evidence="11">Arginine--tRNA ligase</fullName>
        <ecNumber evidence="11">6.1.1.19</ecNumber>
    </recommendedName>
    <alternativeName>
        <fullName evidence="11">Arginyl-tRNA synthetase</fullName>
        <shortName evidence="11">ArgRS</shortName>
    </alternativeName>
</protein>
<dbReference type="PANTHER" id="PTHR11956:SF5">
    <property type="entry name" value="ARGININE--TRNA LIGASE, CYTOPLASMIC"/>
    <property type="match status" value="1"/>
</dbReference>
<feature type="domain" description="DALR anticodon binding" evidence="13">
    <location>
        <begin position="450"/>
        <end position="563"/>
    </location>
</feature>
<evidence type="ECO:0000313" key="15">
    <source>
        <dbReference type="EMBL" id="SNV47438.1"/>
    </source>
</evidence>
<dbReference type="GO" id="GO:0006420">
    <property type="term" value="P:arginyl-tRNA aminoacylation"/>
    <property type="evidence" value="ECO:0007669"/>
    <property type="project" value="UniProtKB-UniRule"/>
</dbReference>
<keyword evidence="6 11" id="KW-0547">Nucleotide-binding</keyword>
<dbReference type="InterPro" id="IPR035684">
    <property type="entry name" value="ArgRS_core"/>
</dbReference>
<dbReference type="AlphaFoldDB" id="A0A239XNF4"/>
<dbReference type="GO" id="GO:0004814">
    <property type="term" value="F:arginine-tRNA ligase activity"/>
    <property type="evidence" value="ECO:0007669"/>
    <property type="project" value="UniProtKB-UniRule"/>
</dbReference>
<dbReference type="InterPro" id="IPR036695">
    <property type="entry name" value="Arg-tRNA-synth_N_sf"/>
</dbReference>
<dbReference type="SUPFAM" id="SSF47323">
    <property type="entry name" value="Anticodon-binding domain of a subclass of class I aminoacyl-tRNA synthetases"/>
    <property type="match status" value="1"/>
</dbReference>
<evidence type="ECO:0000259" key="14">
    <source>
        <dbReference type="SMART" id="SM01016"/>
    </source>
</evidence>
<sequence length="563" mass="63056">MTDKQLIASELAKVLTDLDQEAIEHLLEKPKNASMGDLAFPAFSLAKVLRKAPNLIAAEVAEQIDASAFEKVQAVGPYINFFLDKSKISGQVLADVIEHGSHYADQNLGQGRNVAFDMSSPNIAKPFSIGHLRSTVIADSLANIVEKLGYKPVRINHLGDWGKQFGMLIVAYKKWGDQAAVEANPIAELLKLYVRINAEAEENPSLDDEAREWFRKLEAGDEEAVSLWQWFRDESMVEFNRLYKELDVSFDSYNGEAFYNDKMDEIVDLLAEKGLLQESQGAQVVNLEKYGIEHPALIKKSDGATLYITRDLAAALYRKRTYDFAKSIYVVGNEQSAHFKQLKAVLKEMGYDWSDDMEHVAFGLVTKNGKKLSTRKGNVILLEPTIAEAVSRAQSQIEAKNPDLPNKEAVAHAVGIGAIKFYDLKTDRMNGYDFDLDTMVSFEGETGPYVQYAHARIQSILRKADFTPDASANYSLSDTESWEIIKLIQDFPRVIRRASDNYEPSIIAKFAINLAQSFNKYYAHTRILDENPGRDSRLALSYATATVLKEALRLLGVEAPNEM</sequence>
<comment type="catalytic activity">
    <reaction evidence="10 11">
        <text>tRNA(Arg) + L-arginine + ATP = L-arginyl-tRNA(Arg) + AMP + diphosphate</text>
        <dbReference type="Rhea" id="RHEA:20301"/>
        <dbReference type="Rhea" id="RHEA-COMP:9658"/>
        <dbReference type="Rhea" id="RHEA-COMP:9673"/>
        <dbReference type="ChEBI" id="CHEBI:30616"/>
        <dbReference type="ChEBI" id="CHEBI:32682"/>
        <dbReference type="ChEBI" id="CHEBI:33019"/>
        <dbReference type="ChEBI" id="CHEBI:78442"/>
        <dbReference type="ChEBI" id="CHEBI:78513"/>
        <dbReference type="ChEBI" id="CHEBI:456215"/>
        <dbReference type="EC" id="6.1.1.19"/>
    </reaction>
</comment>
<dbReference type="CDD" id="cd07956">
    <property type="entry name" value="Anticodon_Ia_Arg"/>
    <property type="match status" value="1"/>
</dbReference>
<keyword evidence="5 11" id="KW-0436">Ligase</keyword>
<dbReference type="PANTHER" id="PTHR11956">
    <property type="entry name" value="ARGINYL-TRNA SYNTHETASE"/>
    <property type="match status" value="1"/>
</dbReference>
<dbReference type="InterPro" id="IPR001278">
    <property type="entry name" value="Arg-tRNA-ligase"/>
</dbReference>
<feature type="short sequence motif" description="'HIGH' region" evidence="11">
    <location>
        <begin position="121"/>
        <end position="131"/>
    </location>
</feature>
<keyword evidence="9 11" id="KW-0030">Aminoacyl-tRNA synthetase</keyword>
<dbReference type="OrthoDB" id="9805987at2"/>
<dbReference type="Pfam" id="PF00750">
    <property type="entry name" value="tRNA-synt_1d"/>
    <property type="match status" value="1"/>
</dbReference>
<evidence type="ECO:0000256" key="5">
    <source>
        <dbReference type="ARBA" id="ARBA00022598"/>
    </source>
</evidence>
<evidence type="ECO:0000256" key="11">
    <source>
        <dbReference type="HAMAP-Rule" id="MF_00123"/>
    </source>
</evidence>
<dbReference type="Proteomes" id="UP000215144">
    <property type="component" value="Chromosome 1"/>
</dbReference>
<dbReference type="CDD" id="cd00671">
    <property type="entry name" value="ArgRS_core"/>
    <property type="match status" value="1"/>
</dbReference>
<evidence type="ECO:0000256" key="8">
    <source>
        <dbReference type="ARBA" id="ARBA00022917"/>
    </source>
</evidence>
<dbReference type="SMART" id="SM01016">
    <property type="entry name" value="Arg_tRNA_synt_N"/>
    <property type="match status" value="1"/>
</dbReference>
<dbReference type="Pfam" id="PF03485">
    <property type="entry name" value="Arg_tRNA_synt_N"/>
    <property type="match status" value="1"/>
</dbReference>
<dbReference type="SUPFAM" id="SSF52374">
    <property type="entry name" value="Nucleotidylyl transferase"/>
    <property type="match status" value="1"/>
</dbReference>
<dbReference type="GO" id="GO:0005524">
    <property type="term" value="F:ATP binding"/>
    <property type="evidence" value="ECO:0007669"/>
    <property type="project" value="UniProtKB-UniRule"/>
</dbReference>
<dbReference type="HAMAP" id="MF_00123">
    <property type="entry name" value="Arg_tRNA_synth"/>
    <property type="match status" value="1"/>
</dbReference>
<comment type="subunit">
    <text evidence="3 11">Monomer.</text>
</comment>
<dbReference type="EC" id="6.1.1.19" evidence="11"/>
<evidence type="ECO:0000259" key="13">
    <source>
        <dbReference type="SMART" id="SM00836"/>
    </source>
</evidence>
<dbReference type="Gene3D" id="1.10.730.10">
    <property type="entry name" value="Isoleucyl-tRNA Synthetase, Domain 1"/>
    <property type="match status" value="1"/>
</dbReference>
<dbReference type="SUPFAM" id="SSF55190">
    <property type="entry name" value="Arginyl-tRNA synthetase (ArgRS), N-terminal 'additional' domain"/>
    <property type="match status" value="1"/>
</dbReference>
<comment type="similarity">
    <text evidence="2 11 12">Belongs to the class-I aminoacyl-tRNA synthetase family.</text>
</comment>
<accession>A0A239XNF4</accession>
<dbReference type="EMBL" id="LT906454">
    <property type="protein sequence ID" value="SNV47438.1"/>
    <property type="molecule type" value="Genomic_DNA"/>
</dbReference>
<dbReference type="PRINTS" id="PR01038">
    <property type="entry name" value="TRNASYNTHARG"/>
</dbReference>
<dbReference type="Gene3D" id="3.40.50.620">
    <property type="entry name" value="HUPs"/>
    <property type="match status" value="1"/>
</dbReference>
<feature type="domain" description="Arginyl tRNA synthetase N-terminal" evidence="14">
    <location>
        <begin position="5"/>
        <end position="83"/>
    </location>
</feature>
<dbReference type="RefSeq" id="WP_095123618.1">
    <property type="nucleotide sequence ID" value="NZ_LT906454.1"/>
</dbReference>
<dbReference type="FunFam" id="1.10.730.10:FF:000006">
    <property type="entry name" value="Arginyl-tRNA synthetase 2, mitochondrial"/>
    <property type="match status" value="1"/>
</dbReference>
<evidence type="ECO:0000256" key="3">
    <source>
        <dbReference type="ARBA" id="ARBA00011245"/>
    </source>
</evidence>
<dbReference type="InterPro" id="IPR014729">
    <property type="entry name" value="Rossmann-like_a/b/a_fold"/>
</dbReference>
<evidence type="ECO:0000256" key="2">
    <source>
        <dbReference type="ARBA" id="ARBA00005594"/>
    </source>
</evidence>
<evidence type="ECO:0000256" key="10">
    <source>
        <dbReference type="ARBA" id="ARBA00049339"/>
    </source>
</evidence>
<dbReference type="KEGG" id="saco:SAME_02353"/>
<dbReference type="GO" id="GO:0005737">
    <property type="term" value="C:cytoplasm"/>
    <property type="evidence" value="ECO:0007669"/>
    <property type="project" value="UniProtKB-SubCell"/>
</dbReference>
<evidence type="ECO:0000256" key="1">
    <source>
        <dbReference type="ARBA" id="ARBA00004496"/>
    </source>
</evidence>
<keyword evidence="7 11" id="KW-0067">ATP-binding</keyword>
<dbReference type="Gene3D" id="3.30.1360.70">
    <property type="entry name" value="Arginyl tRNA synthetase N-terminal domain"/>
    <property type="match status" value="1"/>
</dbReference>
<reference evidence="15 16" key="1">
    <citation type="submission" date="2017-06" db="EMBL/GenBank/DDBJ databases">
        <authorList>
            <consortium name="Pathogen Informatics"/>
        </authorList>
    </citation>
    <scope>NUCLEOTIDE SEQUENCE [LARGE SCALE GENOMIC DNA]</scope>
    <source>
        <strain evidence="15 16">NCTC11291</strain>
    </source>
</reference>
<evidence type="ECO:0000256" key="12">
    <source>
        <dbReference type="RuleBase" id="RU363038"/>
    </source>
</evidence>
<dbReference type="SMART" id="SM00836">
    <property type="entry name" value="DALR_1"/>
    <property type="match status" value="1"/>
</dbReference>
<organism evidence="15 16">
    <name type="scientific">Streptococcus acidominimus</name>
    <dbReference type="NCBI Taxonomy" id="1326"/>
    <lineage>
        <taxon>Bacteria</taxon>
        <taxon>Bacillati</taxon>
        <taxon>Bacillota</taxon>
        <taxon>Bacilli</taxon>
        <taxon>Lactobacillales</taxon>
        <taxon>Streptococcaceae</taxon>
        <taxon>Streptococcus</taxon>
    </lineage>
</organism>
<dbReference type="FunFam" id="3.40.50.620:FF:000116">
    <property type="entry name" value="Arginine--tRNA ligase"/>
    <property type="match status" value="1"/>
</dbReference>
<gene>
    <name evidence="15" type="primary">rarS</name>
    <name evidence="11" type="synonym">argS</name>
    <name evidence="15" type="ORF">SAMEA4504048_02353</name>
</gene>
<comment type="subcellular location">
    <subcellularLocation>
        <location evidence="1 11">Cytoplasm</location>
    </subcellularLocation>
</comment>
<dbReference type="Pfam" id="PF05746">
    <property type="entry name" value="DALR_1"/>
    <property type="match status" value="1"/>
</dbReference>
<evidence type="ECO:0000313" key="16">
    <source>
        <dbReference type="Proteomes" id="UP000215144"/>
    </source>
</evidence>
<name>A0A239XNF4_STRAI</name>
<proteinExistence type="inferred from homology"/>
<evidence type="ECO:0000256" key="6">
    <source>
        <dbReference type="ARBA" id="ARBA00022741"/>
    </source>
</evidence>
<evidence type="ECO:0000256" key="4">
    <source>
        <dbReference type="ARBA" id="ARBA00022490"/>
    </source>
</evidence>
<dbReference type="InterPro" id="IPR005148">
    <property type="entry name" value="Arg-tRNA-synth_N"/>
</dbReference>
<dbReference type="NCBIfam" id="TIGR00456">
    <property type="entry name" value="argS"/>
    <property type="match status" value="1"/>
</dbReference>
<dbReference type="InterPro" id="IPR008909">
    <property type="entry name" value="DALR_anticod-bd"/>
</dbReference>
<keyword evidence="4 11" id="KW-0963">Cytoplasm</keyword>
<evidence type="ECO:0000256" key="7">
    <source>
        <dbReference type="ARBA" id="ARBA00022840"/>
    </source>
</evidence>
<dbReference type="InterPro" id="IPR009080">
    <property type="entry name" value="tRNAsynth_Ia_anticodon-bd"/>
</dbReference>
<keyword evidence="8 11" id="KW-0648">Protein biosynthesis</keyword>